<dbReference type="GO" id="GO:0008526">
    <property type="term" value="F:phosphatidylinositol transfer activity"/>
    <property type="evidence" value="ECO:0007669"/>
    <property type="project" value="TreeGrafter"/>
</dbReference>
<dbReference type="Gene3D" id="3.30.530.20">
    <property type="match status" value="1"/>
</dbReference>
<dbReference type="PANTHER" id="PTHR10658:SF81">
    <property type="entry name" value="PROTEIN RETINAL DEGENERATION B"/>
    <property type="match status" value="1"/>
</dbReference>
<dbReference type="InterPro" id="IPR001666">
    <property type="entry name" value="PI_transfer"/>
</dbReference>
<dbReference type="Proteomes" id="UP000784294">
    <property type="component" value="Unassembled WGS sequence"/>
</dbReference>
<sequence>MVSSGDYKEVEDPTIFVSQVTGRGPLSENWTKEHSLSQKGADIRYSGHGISPARDGLIIEHPLPKRIMCAYKLCRVEFRYWGMQTKVERFIHDIVSLR</sequence>
<gene>
    <name evidence="2" type="ORF">PXEA_LOCUS13724</name>
</gene>
<dbReference type="AlphaFoldDB" id="A0A3S5AHC7"/>
<name>A0A3S5AHC7_9PLAT</name>
<dbReference type="GO" id="GO:0031210">
    <property type="term" value="F:phosphatidylcholine binding"/>
    <property type="evidence" value="ECO:0007669"/>
    <property type="project" value="TreeGrafter"/>
</dbReference>
<reference evidence="2" key="1">
    <citation type="submission" date="2018-11" db="EMBL/GenBank/DDBJ databases">
        <authorList>
            <consortium name="Pathogen Informatics"/>
        </authorList>
    </citation>
    <scope>NUCLEOTIDE SEQUENCE</scope>
</reference>
<dbReference type="InterPro" id="IPR055261">
    <property type="entry name" value="PI_transfer_N"/>
</dbReference>
<comment type="caution">
    <text evidence="2">The sequence shown here is derived from an EMBL/GenBank/DDBJ whole genome shotgun (WGS) entry which is preliminary data.</text>
</comment>
<dbReference type="GO" id="GO:0035091">
    <property type="term" value="F:phosphatidylinositol binding"/>
    <property type="evidence" value="ECO:0007669"/>
    <property type="project" value="TreeGrafter"/>
</dbReference>
<dbReference type="GO" id="GO:0005737">
    <property type="term" value="C:cytoplasm"/>
    <property type="evidence" value="ECO:0007669"/>
    <property type="project" value="TreeGrafter"/>
</dbReference>
<dbReference type="OrthoDB" id="167576at2759"/>
<organism evidence="2 3">
    <name type="scientific">Protopolystoma xenopodis</name>
    <dbReference type="NCBI Taxonomy" id="117903"/>
    <lineage>
        <taxon>Eukaryota</taxon>
        <taxon>Metazoa</taxon>
        <taxon>Spiralia</taxon>
        <taxon>Lophotrochozoa</taxon>
        <taxon>Platyhelminthes</taxon>
        <taxon>Monogenea</taxon>
        <taxon>Polyopisthocotylea</taxon>
        <taxon>Polystomatidea</taxon>
        <taxon>Polystomatidae</taxon>
        <taxon>Protopolystoma</taxon>
    </lineage>
</organism>
<dbReference type="GO" id="GO:0008525">
    <property type="term" value="F:phosphatidylcholine transporter activity"/>
    <property type="evidence" value="ECO:0007669"/>
    <property type="project" value="TreeGrafter"/>
</dbReference>
<dbReference type="PANTHER" id="PTHR10658">
    <property type="entry name" value="PHOSPHATIDYLINOSITOL TRANSFER PROTEIN"/>
    <property type="match status" value="1"/>
</dbReference>
<feature type="domain" description="Phosphatidylinositol transfer protein N-terminal" evidence="1">
    <location>
        <begin position="2"/>
        <end position="95"/>
    </location>
</feature>
<proteinExistence type="predicted"/>
<dbReference type="SUPFAM" id="SSF55961">
    <property type="entry name" value="Bet v1-like"/>
    <property type="match status" value="1"/>
</dbReference>
<evidence type="ECO:0000259" key="1">
    <source>
        <dbReference type="Pfam" id="PF02121"/>
    </source>
</evidence>
<protein>
    <recommendedName>
        <fullName evidence="1">Phosphatidylinositol transfer protein N-terminal domain-containing protein</fullName>
    </recommendedName>
</protein>
<dbReference type="InterPro" id="IPR023393">
    <property type="entry name" value="START-like_dom_sf"/>
</dbReference>
<evidence type="ECO:0000313" key="3">
    <source>
        <dbReference type="Proteomes" id="UP000784294"/>
    </source>
</evidence>
<accession>A0A3S5AHC7</accession>
<evidence type="ECO:0000313" key="2">
    <source>
        <dbReference type="EMBL" id="VEL20284.1"/>
    </source>
</evidence>
<dbReference type="Pfam" id="PF02121">
    <property type="entry name" value="IP_trans"/>
    <property type="match status" value="1"/>
</dbReference>
<keyword evidence="3" id="KW-1185">Reference proteome</keyword>
<dbReference type="EMBL" id="CAAALY010045708">
    <property type="protein sequence ID" value="VEL20284.1"/>
    <property type="molecule type" value="Genomic_DNA"/>
</dbReference>